<accession>Q141X4</accession>
<feature type="compositionally biased region" description="Low complexity" evidence="1">
    <location>
        <begin position="421"/>
        <end position="440"/>
    </location>
</feature>
<feature type="compositionally biased region" description="Basic and acidic residues" evidence="1">
    <location>
        <begin position="261"/>
        <end position="271"/>
    </location>
</feature>
<feature type="compositionally biased region" description="Basic and acidic residues" evidence="1">
    <location>
        <begin position="296"/>
        <end position="307"/>
    </location>
</feature>
<feature type="compositionally biased region" description="Basic and acidic residues" evidence="1">
    <location>
        <begin position="455"/>
        <end position="468"/>
    </location>
</feature>
<organism evidence="2 3">
    <name type="scientific">Paraburkholderia xenovorans (strain LB400)</name>
    <dbReference type="NCBI Taxonomy" id="266265"/>
    <lineage>
        <taxon>Bacteria</taxon>
        <taxon>Pseudomonadati</taxon>
        <taxon>Pseudomonadota</taxon>
        <taxon>Betaproteobacteria</taxon>
        <taxon>Burkholderiales</taxon>
        <taxon>Burkholderiaceae</taxon>
        <taxon>Paraburkholderia</taxon>
    </lineage>
</organism>
<dbReference type="KEGG" id="bxb:DR64_803"/>
<feature type="compositionally biased region" description="Polar residues" evidence="1">
    <location>
        <begin position="273"/>
        <end position="290"/>
    </location>
</feature>
<feature type="compositionally biased region" description="Polar residues" evidence="1">
    <location>
        <begin position="308"/>
        <end position="322"/>
    </location>
</feature>
<evidence type="ECO:0000313" key="3">
    <source>
        <dbReference type="Proteomes" id="UP000001817"/>
    </source>
</evidence>
<reference evidence="2 3" key="1">
    <citation type="journal article" date="2006" name="Proc. Natl. Acad. Sci. U.S.A.">
        <title>Burkholderia xenovorans LB400 harbors a multi-replicon, 9.73-Mbp genome shaped for versatility.</title>
        <authorList>
            <person name="Chain P.S."/>
            <person name="Denef V.J."/>
            <person name="Konstantinidis K.T."/>
            <person name="Vergez L.M."/>
            <person name="Agullo L."/>
            <person name="Reyes V.L."/>
            <person name="Hauser L."/>
            <person name="Cordova M."/>
            <person name="Gomez L."/>
            <person name="Gonzalez M."/>
            <person name="Land M."/>
            <person name="Lao V."/>
            <person name="Larimer F."/>
            <person name="LiPuma J.J."/>
            <person name="Mahenthiralingam E."/>
            <person name="Malfatti S.A."/>
            <person name="Marx C.J."/>
            <person name="Parnell J.J."/>
            <person name="Ramette A."/>
            <person name="Richardson P."/>
            <person name="Seeger M."/>
            <person name="Smith D."/>
            <person name="Spilker T."/>
            <person name="Sul W.J."/>
            <person name="Tsoi T.V."/>
            <person name="Ulrich L.E."/>
            <person name="Zhulin I.B."/>
            <person name="Tiedje J.M."/>
        </authorList>
    </citation>
    <scope>NUCLEOTIDE SEQUENCE [LARGE SCALE GENOMIC DNA]</scope>
    <source>
        <strain evidence="2 3">LB400</strain>
    </source>
</reference>
<feature type="compositionally biased region" description="Polar residues" evidence="1">
    <location>
        <begin position="238"/>
        <end position="259"/>
    </location>
</feature>
<dbReference type="OrthoDB" id="9094182at2"/>
<feature type="compositionally biased region" description="Low complexity" evidence="1">
    <location>
        <begin position="185"/>
        <end position="196"/>
    </location>
</feature>
<evidence type="ECO:0000256" key="1">
    <source>
        <dbReference type="SAM" id="MobiDB-lite"/>
    </source>
</evidence>
<keyword evidence="3" id="KW-1185">Reference proteome</keyword>
<feature type="region of interest" description="Disordered" evidence="1">
    <location>
        <begin position="183"/>
        <end position="385"/>
    </location>
</feature>
<feature type="compositionally biased region" description="Polar residues" evidence="1">
    <location>
        <begin position="469"/>
        <end position="487"/>
    </location>
</feature>
<name>Q141X4_PARXL</name>
<dbReference type="PATRIC" id="fig|266265.5.peg.1368"/>
<feature type="region of interest" description="Disordered" evidence="1">
    <location>
        <begin position="1"/>
        <end position="51"/>
    </location>
</feature>
<feature type="compositionally biased region" description="Basic and acidic residues" evidence="1">
    <location>
        <begin position="514"/>
        <end position="524"/>
    </location>
</feature>
<dbReference type="eggNOG" id="ENOG50300UQ">
    <property type="taxonomic scope" value="Bacteria"/>
</dbReference>
<dbReference type="Proteomes" id="UP000001817">
    <property type="component" value="Chromosome 1"/>
</dbReference>
<protein>
    <submittedName>
        <fullName evidence="2">Uncharacterized protein</fullName>
    </submittedName>
</protein>
<feature type="region of interest" description="Disordered" evidence="1">
    <location>
        <begin position="414"/>
        <end position="525"/>
    </location>
</feature>
<evidence type="ECO:0000313" key="2">
    <source>
        <dbReference type="EMBL" id="ABE29865.1"/>
    </source>
</evidence>
<dbReference type="KEGG" id="bxe:Bxe_A3114"/>
<dbReference type="EMBL" id="CP000270">
    <property type="protein sequence ID" value="ABE29865.1"/>
    <property type="molecule type" value="Genomic_DNA"/>
</dbReference>
<feature type="compositionally biased region" description="Basic and acidic residues" evidence="1">
    <location>
        <begin position="358"/>
        <end position="382"/>
    </location>
</feature>
<dbReference type="AlphaFoldDB" id="Q141X4"/>
<sequence>MTTSTSGSAVGDSGYAGNYPQQSDKTAAKNPAPPSPAVQSHDPVSPPVSTPFSNSLNFKTGLLLFTLNTLQDRRSLPGVSSFSTRLISANRMGHAANGVASNLGRFFSSLGKTLDPYGSQTPSLAALQAAKALGNATGYAIDFSKVEDKKATARNYLHGPLRQGAFSLLPEQDPHEEIALVSFRASSTSKQSQTAAPGMGDRVTQTPGPLHQSHGTQTHSPVISRDSRIQTEGPGVSRATQTPVLTQSRFTQTDSNQAEKQPAHAGDEEKPAGSTNLPASNDAGTQTNKQLAHEATQTRRDAHDAEVQTHSPGTTDSGNQATPRVADAGTQNRVRVKHQNVQTDSPGQLDESVQAAARTDHSETQTGLRLHDGTAQTDDRARTSTAVQAVPFSTTTGTQAAIVKRDADVQTVPPATDRSLQQNPGGPAGTGQPAQPDAGQRTGKHDAGSQTRWPQIDRESQADVETRQHATQKSPPQTDHRSSQTMVIQRDRDIQTAPPSRSRAVQTEPAPASRDARETTRKVLPDSVKANGHWLPIDILALASSSANVKGDSNTMNQMSLVADSFSTAGDVVSVANINGGKLLALSSKALSLLGTAVGLAPSVGQLSSDIKEMIRNPGNEQAKWNVGNDSVQLVGGLVATAVSFAFPPAALAPLLLPNFAEIYHAEALRQKVDDLRAQGLNAEADALHTEYQKAALNATPVVNWFSSFYTPAMRPAIESFELSQGNKPGAPPMGDLSSGTRGDATVLDYYGQAMQERGQSLATSATPYLKALAQSADTDSVTLVSRAPQTFGWPSTGQPMRVFDRSIAMTYSKESGAVSYQFFGKEKDGVFRLLTLGEGVTTGHGKRNLVVVGNMLDPDKDRVKFDLQAYSGDKTGSTYLADPNRYTV</sequence>
<feature type="compositionally biased region" description="Polar residues" evidence="1">
    <location>
        <begin position="203"/>
        <end position="221"/>
    </location>
</feature>
<gene>
    <name evidence="2" type="ORF">Bxe_A3114</name>
</gene>
<proteinExistence type="predicted"/>
<feature type="compositionally biased region" description="Polar residues" evidence="1">
    <location>
        <begin position="329"/>
        <end position="346"/>
    </location>
</feature>